<feature type="chain" id="PRO_5012813244" evidence="2">
    <location>
        <begin position="25"/>
        <end position="176"/>
    </location>
</feature>
<organism evidence="3 4">
    <name type="scientific">Flavilitoribacter nigricans (strain ATCC 23147 / DSM 23189 / NBRC 102662 / NCIMB 1420 / SS-2)</name>
    <name type="common">Lewinella nigricans</name>
    <dbReference type="NCBI Taxonomy" id="1122177"/>
    <lineage>
        <taxon>Bacteria</taxon>
        <taxon>Pseudomonadati</taxon>
        <taxon>Bacteroidota</taxon>
        <taxon>Saprospiria</taxon>
        <taxon>Saprospirales</taxon>
        <taxon>Lewinellaceae</taxon>
        <taxon>Flavilitoribacter</taxon>
    </lineage>
</organism>
<keyword evidence="4" id="KW-1185">Reference proteome</keyword>
<evidence type="ECO:0000256" key="2">
    <source>
        <dbReference type="SAM" id="SignalP"/>
    </source>
</evidence>
<dbReference type="RefSeq" id="WP_099153437.1">
    <property type="nucleotide sequence ID" value="NZ_PDUD01000033.1"/>
</dbReference>
<feature type="compositionally biased region" description="Low complexity" evidence="1">
    <location>
        <begin position="58"/>
        <end position="72"/>
    </location>
</feature>
<accession>A0A2D0N4J2</accession>
<comment type="caution">
    <text evidence="3">The sequence shown here is derived from an EMBL/GenBank/DDBJ whole genome shotgun (WGS) entry which is preliminary data.</text>
</comment>
<keyword evidence="2" id="KW-0732">Signal</keyword>
<feature type="compositionally biased region" description="Basic and acidic residues" evidence="1">
    <location>
        <begin position="30"/>
        <end position="57"/>
    </location>
</feature>
<proteinExistence type="predicted"/>
<gene>
    <name evidence="3" type="ORF">CRP01_28360</name>
</gene>
<feature type="region of interest" description="Disordered" evidence="1">
    <location>
        <begin position="21"/>
        <end position="176"/>
    </location>
</feature>
<sequence>MKQLLSLACMGVLCLLLSSQQANAQVSRKGGKDQPKVVLKKDKNETSETEPRNERTRTGTSTDRTSTPSRTETGGRTYPDRRQEPTTTRREPSTRQDRKRYPETENRYPRTERRYPYPTGDRTKRDQRGDRAVNGRSHGDYHDEHCDHPGKGRHLGWHKNKNKHKKGKGKGKGGKH</sequence>
<evidence type="ECO:0000256" key="1">
    <source>
        <dbReference type="SAM" id="MobiDB-lite"/>
    </source>
</evidence>
<dbReference type="AlphaFoldDB" id="A0A2D0N4J2"/>
<feature type="compositionally biased region" description="Basic and acidic residues" evidence="1">
    <location>
        <begin position="78"/>
        <end position="150"/>
    </location>
</feature>
<protein>
    <submittedName>
        <fullName evidence="3">Uncharacterized protein</fullName>
    </submittedName>
</protein>
<evidence type="ECO:0000313" key="4">
    <source>
        <dbReference type="Proteomes" id="UP000223913"/>
    </source>
</evidence>
<dbReference type="EMBL" id="PDUD01000033">
    <property type="protein sequence ID" value="PHN03308.1"/>
    <property type="molecule type" value="Genomic_DNA"/>
</dbReference>
<name>A0A2D0N4J2_FLAN2</name>
<reference evidence="3 4" key="1">
    <citation type="submission" date="2017-10" db="EMBL/GenBank/DDBJ databases">
        <title>The draft genome sequence of Lewinella nigricans NBRC 102662.</title>
        <authorList>
            <person name="Wang K."/>
        </authorList>
    </citation>
    <scope>NUCLEOTIDE SEQUENCE [LARGE SCALE GENOMIC DNA]</scope>
    <source>
        <strain evidence="3 4">NBRC 102662</strain>
    </source>
</reference>
<dbReference type="Proteomes" id="UP000223913">
    <property type="component" value="Unassembled WGS sequence"/>
</dbReference>
<feature type="compositionally biased region" description="Basic residues" evidence="1">
    <location>
        <begin position="151"/>
        <end position="176"/>
    </location>
</feature>
<evidence type="ECO:0000313" key="3">
    <source>
        <dbReference type="EMBL" id="PHN03308.1"/>
    </source>
</evidence>
<feature type="signal peptide" evidence="2">
    <location>
        <begin position="1"/>
        <end position="24"/>
    </location>
</feature>